<dbReference type="Proteomes" id="UP000257039">
    <property type="component" value="Unassembled WGS sequence"/>
</dbReference>
<dbReference type="InterPro" id="IPR002559">
    <property type="entry name" value="Transposase_11"/>
</dbReference>
<feature type="domain" description="Transposase IS4-like" evidence="1">
    <location>
        <begin position="99"/>
        <end position="257"/>
    </location>
</feature>
<name>A0A4P9VS94_9GAMM</name>
<dbReference type="EMBL" id="NDXW01000001">
    <property type="protein sequence ID" value="RDH46505.1"/>
    <property type="molecule type" value="Genomic_DNA"/>
</dbReference>
<dbReference type="InterPro" id="IPR025161">
    <property type="entry name" value="IS402-like_dom"/>
</dbReference>
<dbReference type="PANTHER" id="PTHR30007">
    <property type="entry name" value="PHP DOMAIN PROTEIN"/>
    <property type="match status" value="1"/>
</dbReference>
<dbReference type="RefSeq" id="WP_094789248.1">
    <property type="nucleotide sequence ID" value="NZ_NDXW01000001.1"/>
</dbReference>
<dbReference type="GO" id="GO:0006313">
    <property type="term" value="P:DNA transposition"/>
    <property type="evidence" value="ECO:0007669"/>
    <property type="project" value="InterPro"/>
</dbReference>
<dbReference type="NCBIfam" id="NF033580">
    <property type="entry name" value="transpos_IS5_3"/>
    <property type="match status" value="1"/>
</dbReference>
<proteinExistence type="predicted"/>
<evidence type="ECO:0000313" key="3">
    <source>
        <dbReference type="EMBL" id="RDH46505.1"/>
    </source>
</evidence>
<evidence type="ECO:0000259" key="1">
    <source>
        <dbReference type="Pfam" id="PF01609"/>
    </source>
</evidence>
<dbReference type="Pfam" id="PF01609">
    <property type="entry name" value="DDE_Tnp_1"/>
    <property type="match status" value="1"/>
</dbReference>
<dbReference type="GO" id="GO:0003677">
    <property type="term" value="F:DNA binding"/>
    <property type="evidence" value="ECO:0007669"/>
    <property type="project" value="InterPro"/>
</dbReference>
<protein>
    <submittedName>
        <fullName evidence="3">IS5 family transposase</fullName>
    </submittedName>
</protein>
<evidence type="ECO:0000259" key="2">
    <source>
        <dbReference type="Pfam" id="PF13340"/>
    </source>
</evidence>
<organism evidence="3 4">
    <name type="scientific">Zooshikella ganghwensis</name>
    <dbReference type="NCBI Taxonomy" id="202772"/>
    <lineage>
        <taxon>Bacteria</taxon>
        <taxon>Pseudomonadati</taxon>
        <taxon>Pseudomonadota</taxon>
        <taxon>Gammaproteobacteria</taxon>
        <taxon>Oceanospirillales</taxon>
        <taxon>Zooshikellaceae</taxon>
        <taxon>Zooshikella</taxon>
    </lineage>
</organism>
<gene>
    <name evidence="3" type="ORF">B9G39_25285</name>
</gene>
<evidence type="ECO:0000313" key="4">
    <source>
        <dbReference type="Proteomes" id="UP000257039"/>
    </source>
</evidence>
<comment type="caution">
    <text evidence="3">The sequence shown here is derived from an EMBL/GenBank/DDBJ whole genome shotgun (WGS) entry which is preliminary data.</text>
</comment>
<keyword evidence="4" id="KW-1185">Reference proteome</keyword>
<dbReference type="Pfam" id="PF13340">
    <property type="entry name" value="DUF4096"/>
    <property type="match status" value="1"/>
</dbReference>
<dbReference type="PANTHER" id="PTHR30007:SF0">
    <property type="entry name" value="TRANSPOSASE"/>
    <property type="match status" value="1"/>
</dbReference>
<accession>A0A4P9VS94</accession>
<feature type="domain" description="Insertion element IS402-like" evidence="2">
    <location>
        <begin position="7"/>
        <end position="82"/>
    </location>
</feature>
<sequence>MYYPTDLTDKQWAVLTPLLPKTKWQLGSRGRPPADRRTVIDGILYVVKTGCQWRMLPIDYGRWKTVYGYFNSWSKQGIWESMMDTLRDQYREKTDKNSSPSAGCIDSQSVKTHTQGIHVGFDGGKKVKGRKRHLLVDTLGIIMCVVVTSACLGEREGLKRLLNCYVKKGMSGLKKIWLDSGYSGNPVVEWVKESHEVTRSIILEVVEKTGKGFNVVKKRWVVERTFSWLINYRRHSKDYEVLTINSEAMIHIAMLHILVKRVA</sequence>
<dbReference type="AlphaFoldDB" id="A0A4P9VS94"/>
<dbReference type="GO" id="GO:0004803">
    <property type="term" value="F:transposase activity"/>
    <property type="evidence" value="ECO:0007669"/>
    <property type="project" value="InterPro"/>
</dbReference>
<reference evidence="3 4" key="1">
    <citation type="submission" date="2017-04" db="EMBL/GenBank/DDBJ databases">
        <title>Draft genome sequence of Zooshikella ganghwensis VG4 isolated from Red Sea sediments.</title>
        <authorList>
            <person name="Rehman Z."/>
            <person name="Alam I."/>
            <person name="Kamau A."/>
            <person name="Bajic V."/>
            <person name="Leiknes T."/>
        </authorList>
    </citation>
    <scope>NUCLEOTIDE SEQUENCE [LARGE SCALE GENOMIC DNA]</scope>
    <source>
        <strain evidence="3 4">VG4</strain>
    </source>
</reference>